<evidence type="ECO:0000313" key="1">
    <source>
        <dbReference type="EMBL" id="TYT62982.1"/>
    </source>
</evidence>
<gene>
    <name evidence="1" type="ORF">FYC77_04875</name>
</gene>
<evidence type="ECO:0000313" key="2">
    <source>
        <dbReference type="Proteomes" id="UP000324104"/>
    </source>
</evidence>
<dbReference type="AlphaFoldDB" id="A0A5D5ASZ2"/>
<reference evidence="1 2" key="1">
    <citation type="submission" date="2019-08" db="EMBL/GenBank/DDBJ databases">
        <title>Archaea genome.</title>
        <authorList>
            <person name="Kajale S."/>
            <person name="Shouche Y."/>
            <person name="Deshpande N."/>
            <person name="Sharma A."/>
        </authorList>
    </citation>
    <scope>NUCLEOTIDE SEQUENCE [LARGE SCALE GENOMIC DNA]</scope>
    <source>
        <strain evidence="1 2">ESP3B_9</strain>
    </source>
</reference>
<dbReference type="RefSeq" id="WP_149080386.1">
    <property type="nucleotide sequence ID" value="NZ_VTAW01000004.1"/>
</dbReference>
<protein>
    <submittedName>
        <fullName evidence="1">Uncharacterized protein</fullName>
    </submittedName>
</protein>
<organism evidence="1 2">
    <name type="scientific">Natrialba swarupiae</name>
    <dbReference type="NCBI Taxonomy" id="2448032"/>
    <lineage>
        <taxon>Archaea</taxon>
        <taxon>Methanobacteriati</taxon>
        <taxon>Methanobacteriota</taxon>
        <taxon>Stenosarchaea group</taxon>
        <taxon>Halobacteria</taxon>
        <taxon>Halobacteriales</taxon>
        <taxon>Natrialbaceae</taxon>
        <taxon>Natrialba</taxon>
    </lineage>
</organism>
<accession>A0A5D5ASZ2</accession>
<dbReference type="EMBL" id="VTAW01000004">
    <property type="protein sequence ID" value="TYT62982.1"/>
    <property type="molecule type" value="Genomic_DNA"/>
</dbReference>
<dbReference type="Proteomes" id="UP000324104">
    <property type="component" value="Unassembled WGS sequence"/>
</dbReference>
<dbReference type="PROSITE" id="PS51318">
    <property type="entry name" value="TAT"/>
    <property type="match status" value="1"/>
</dbReference>
<sequence length="147" mass="16218">MSDERNSISRRNVLPGLGTAGIGAAPVGAGTNAMFSDDVEFEDDQLVTGELDLKLDWQQHYLGPTDEWEFVNAHPDDEGDGEQSIGEKRVLDDDIEVDGPFYTYTQNGSRNFDDDVLEYCGLDYDYDFGDQNTLIGLGVPAMSDTTH</sequence>
<keyword evidence="2" id="KW-1185">Reference proteome</keyword>
<dbReference type="InterPro" id="IPR006311">
    <property type="entry name" value="TAT_signal"/>
</dbReference>
<proteinExistence type="predicted"/>
<name>A0A5D5ASZ2_9EURY</name>
<comment type="caution">
    <text evidence="1">The sequence shown here is derived from an EMBL/GenBank/DDBJ whole genome shotgun (WGS) entry which is preliminary data.</text>
</comment>